<accession>A0A1H0U730</accession>
<dbReference type="EMBL" id="LT629711">
    <property type="protein sequence ID" value="SDP61636.1"/>
    <property type="molecule type" value="Genomic_DNA"/>
</dbReference>
<evidence type="ECO:0000313" key="1">
    <source>
        <dbReference type="EMBL" id="SDP61636.1"/>
    </source>
</evidence>
<proteinExistence type="predicted"/>
<dbReference type="AlphaFoldDB" id="A0A1H0U730"/>
<organism evidence="1 2">
    <name type="scientific">Pedococcus dokdonensis</name>
    <dbReference type="NCBI Taxonomy" id="443156"/>
    <lineage>
        <taxon>Bacteria</taxon>
        <taxon>Bacillati</taxon>
        <taxon>Actinomycetota</taxon>
        <taxon>Actinomycetes</taxon>
        <taxon>Micrococcales</taxon>
        <taxon>Intrasporangiaceae</taxon>
        <taxon>Pedococcus</taxon>
    </lineage>
</organism>
<keyword evidence="2" id="KW-1185">Reference proteome</keyword>
<protein>
    <submittedName>
        <fullName evidence="1">Uncharacterized protein</fullName>
    </submittedName>
</protein>
<evidence type="ECO:0000313" key="2">
    <source>
        <dbReference type="Proteomes" id="UP000199077"/>
    </source>
</evidence>
<name>A0A1H0U730_9MICO</name>
<dbReference type="Proteomes" id="UP000199077">
    <property type="component" value="Chromosome I"/>
</dbReference>
<sequence>MTSIIAWCGVDSRGPASIYIAADSRVTQGRHVLSDGTRKTFAAARSAQIFAYCGHVLGPASTLGSVSETLERMTSANDIATAQEQFREAVEAGWSLHAPVPVETVLLHAVRCGGPAIKTTTFGVQIVRIAAGSKVVDHQVLNVPTSQSSYLAILGSGERAVHRSLARWIPVAQGDGRDRTSRAVFSGFCDSIADASDPNTGGAPQLVGLRRTGLSFTFGVVWEGAPYVSGVPEISENEDIEYFDRHLQRVDRHGRLLPGAQRHAQRPIH</sequence>
<reference evidence="2" key="1">
    <citation type="submission" date="2016-10" db="EMBL/GenBank/DDBJ databases">
        <authorList>
            <person name="Varghese N."/>
            <person name="Submissions S."/>
        </authorList>
    </citation>
    <scope>NUCLEOTIDE SEQUENCE [LARGE SCALE GENOMIC DNA]</scope>
    <source>
        <strain evidence="2">DSM 22329</strain>
    </source>
</reference>
<gene>
    <name evidence="1" type="ORF">SAMN04489867_3152</name>
</gene>